<evidence type="ECO:0000313" key="8">
    <source>
        <dbReference type="Proteomes" id="UP000308133"/>
    </source>
</evidence>
<dbReference type="EC" id="2.7.13.3" evidence="2"/>
<dbReference type="InterPro" id="IPR000014">
    <property type="entry name" value="PAS"/>
</dbReference>
<comment type="caution">
    <text evidence="7">The sequence shown here is derived from an EMBL/GenBank/DDBJ whole genome shotgun (WGS) entry which is preliminary data.</text>
</comment>
<evidence type="ECO:0000313" key="7">
    <source>
        <dbReference type="EMBL" id="TKX23791.1"/>
    </source>
</evidence>
<dbReference type="Gene3D" id="3.30.450.20">
    <property type="entry name" value="PAS domain"/>
    <property type="match status" value="2"/>
</dbReference>
<evidence type="ECO:0000256" key="2">
    <source>
        <dbReference type="ARBA" id="ARBA00012438"/>
    </source>
</evidence>
<evidence type="ECO:0000256" key="5">
    <source>
        <dbReference type="ARBA" id="ARBA00022777"/>
    </source>
</evidence>
<evidence type="ECO:0000256" key="3">
    <source>
        <dbReference type="ARBA" id="ARBA00022553"/>
    </source>
</evidence>
<evidence type="ECO:0000259" key="6">
    <source>
        <dbReference type="PROSITE" id="PS50113"/>
    </source>
</evidence>
<dbReference type="Proteomes" id="UP000308133">
    <property type="component" value="Unassembled WGS sequence"/>
</dbReference>
<accession>A0A4U7B319</accession>
<sequence>MVHLPLSLDGYHATTYDTTHETVQARRHQSIEALLAGCERAKDLPSLWTAVLDGLELSDGEISFAVLYRSDSEITRDDTTNRTSSRIDAQKLSLVGTIGHFETPLSPRLDLNDYQGLDQSMHTALRKAVDERILALLQSEDGTLPEPLCKAACNRCYGDQCLEAVVLPSAMESDVDVHGVLIIGLAPRRPYDDTYQAWIRTLHRIFANLVASITITEARNLAKEDETRRAVKEKEALAAELSLKRREVALASGKVDRMLGIMQAASVGVFECLLTGELIYCNEAFRKMSGCPRTLDVSSRANFLDLCIADDVDLLSQHWTALVARQSSTISIRLCANNVIRWVQVSSVPVMDKSAAIGSITGCVTDISGEKRVEQEAIQKAEALEQLRLSEASLLKFIKHAPLGIMILDKDIRPFFVNDTWLQLTQHEHVPLEEVDVRSVIFEDDVALFDSSLGDLIRTGSPVNIQLRLKRPWSGVTAEYQEQTWVDLAAFLDIVDESSCQVMAAMTDISDYKFADFLQRSRLEEAIEAKRQQEKYD</sequence>
<dbReference type="AlphaFoldDB" id="A0A4U7B319"/>
<keyword evidence="4" id="KW-0808">Transferase</keyword>
<dbReference type="GO" id="GO:0006355">
    <property type="term" value="P:regulation of DNA-templated transcription"/>
    <property type="evidence" value="ECO:0007669"/>
    <property type="project" value="InterPro"/>
</dbReference>
<dbReference type="SMART" id="SM00091">
    <property type="entry name" value="PAS"/>
    <property type="match status" value="2"/>
</dbReference>
<dbReference type="PANTHER" id="PTHR43304">
    <property type="entry name" value="PHYTOCHROME-LIKE PROTEIN CPH1"/>
    <property type="match status" value="1"/>
</dbReference>
<keyword evidence="5" id="KW-0418">Kinase</keyword>
<dbReference type="PANTHER" id="PTHR43304:SF1">
    <property type="entry name" value="PAC DOMAIN-CONTAINING PROTEIN"/>
    <property type="match status" value="1"/>
</dbReference>
<dbReference type="InterPro" id="IPR000700">
    <property type="entry name" value="PAS-assoc_C"/>
</dbReference>
<dbReference type="CDD" id="cd00130">
    <property type="entry name" value="PAS"/>
    <property type="match status" value="2"/>
</dbReference>
<dbReference type="InterPro" id="IPR052162">
    <property type="entry name" value="Sensor_kinase/Photoreceptor"/>
</dbReference>
<dbReference type="GO" id="GO:0004673">
    <property type="term" value="F:protein histidine kinase activity"/>
    <property type="evidence" value="ECO:0007669"/>
    <property type="project" value="UniProtKB-EC"/>
</dbReference>
<evidence type="ECO:0000256" key="4">
    <source>
        <dbReference type="ARBA" id="ARBA00022679"/>
    </source>
</evidence>
<dbReference type="InterPro" id="IPR013767">
    <property type="entry name" value="PAS_fold"/>
</dbReference>
<dbReference type="SUPFAM" id="SSF55785">
    <property type="entry name" value="PYP-like sensor domain (PAS domain)"/>
    <property type="match status" value="2"/>
</dbReference>
<dbReference type="Pfam" id="PF13188">
    <property type="entry name" value="PAS_8"/>
    <property type="match status" value="1"/>
</dbReference>
<feature type="domain" description="PAC" evidence="6">
    <location>
        <begin position="326"/>
        <end position="379"/>
    </location>
</feature>
<dbReference type="EMBL" id="PTQR01000051">
    <property type="protein sequence ID" value="TKX23791.1"/>
    <property type="molecule type" value="Genomic_DNA"/>
</dbReference>
<dbReference type="PROSITE" id="PS50113">
    <property type="entry name" value="PAC"/>
    <property type="match status" value="1"/>
</dbReference>
<organism evidence="7 8">
    <name type="scientific">Elsinoe australis</name>
    <dbReference type="NCBI Taxonomy" id="40998"/>
    <lineage>
        <taxon>Eukaryota</taxon>
        <taxon>Fungi</taxon>
        <taxon>Dikarya</taxon>
        <taxon>Ascomycota</taxon>
        <taxon>Pezizomycotina</taxon>
        <taxon>Dothideomycetes</taxon>
        <taxon>Dothideomycetidae</taxon>
        <taxon>Myriangiales</taxon>
        <taxon>Elsinoaceae</taxon>
        <taxon>Elsinoe</taxon>
    </lineage>
</organism>
<dbReference type="Pfam" id="PF00989">
    <property type="entry name" value="PAS"/>
    <property type="match status" value="1"/>
</dbReference>
<proteinExistence type="predicted"/>
<reference evidence="7 8" key="1">
    <citation type="submission" date="2018-02" db="EMBL/GenBank/DDBJ databases">
        <title>Draft genome sequences of Elsinoe sp., causing black scab on jojoba.</title>
        <authorList>
            <person name="Stodart B."/>
            <person name="Jeffress S."/>
            <person name="Ash G."/>
            <person name="Arun Chinnappa K."/>
        </authorList>
    </citation>
    <scope>NUCLEOTIDE SEQUENCE [LARGE SCALE GENOMIC DNA]</scope>
    <source>
        <strain evidence="7 8">Hillstone_2</strain>
    </source>
</reference>
<dbReference type="InterPro" id="IPR035965">
    <property type="entry name" value="PAS-like_dom_sf"/>
</dbReference>
<comment type="catalytic activity">
    <reaction evidence="1">
        <text>ATP + protein L-histidine = ADP + protein N-phospho-L-histidine.</text>
        <dbReference type="EC" id="2.7.13.3"/>
    </reaction>
</comment>
<evidence type="ECO:0000256" key="1">
    <source>
        <dbReference type="ARBA" id="ARBA00000085"/>
    </source>
</evidence>
<protein>
    <recommendedName>
        <fullName evidence="2">histidine kinase</fullName>
        <ecNumber evidence="2">2.7.13.3</ecNumber>
    </recommendedName>
</protein>
<keyword evidence="3" id="KW-0597">Phosphoprotein</keyword>
<name>A0A4U7B319_9PEZI</name>
<gene>
    <name evidence="7" type="ORF">C1H76_3990</name>
</gene>